<organism evidence="1 2">
    <name type="scientific">Holdemanella biformis</name>
    <dbReference type="NCBI Taxonomy" id="1735"/>
    <lineage>
        <taxon>Bacteria</taxon>
        <taxon>Bacillati</taxon>
        <taxon>Bacillota</taxon>
        <taxon>Erysipelotrichia</taxon>
        <taxon>Erysipelotrichales</taxon>
        <taxon>Erysipelotrichaceae</taxon>
        <taxon>Holdemanella</taxon>
    </lineage>
</organism>
<comment type="caution">
    <text evidence="1">The sequence shown here is derived from an EMBL/GenBank/DDBJ whole genome shotgun (WGS) entry which is preliminary data.</text>
</comment>
<evidence type="ECO:0000313" key="2">
    <source>
        <dbReference type="Proteomes" id="UP000284651"/>
    </source>
</evidence>
<evidence type="ECO:0000313" key="1">
    <source>
        <dbReference type="EMBL" id="RGW73174.1"/>
    </source>
</evidence>
<reference evidence="1 2" key="1">
    <citation type="submission" date="2018-08" db="EMBL/GenBank/DDBJ databases">
        <title>A genome reference for cultivated species of the human gut microbiota.</title>
        <authorList>
            <person name="Zou Y."/>
            <person name="Xue W."/>
            <person name="Luo G."/>
        </authorList>
    </citation>
    <scope>NUCLEOTIDE SEQUENCE [LARGE SCALE GENOMIC DNA]</scope>
    <source>
        <strain evidence="1 2">AF10-31</strain>
    </source>
</reference>
<proteinExistence type="predicted"/>
<name>A0A413CRW6_9FIRM</name>
<sequence length="56" mass="6545">MSSVAKSATQLKRNDPRTRKDRISNVEINYYNLDVIIFVGYRVKSRNDITFINVQP</sequence>
<accession>A0A413CRW6</accession>
<dbReference type="AlphaFoldDB" id="A0A413CRW6"/>
<dbReference type="Proteomes" id="UP000284651">
    <property type="component" value="Unassembled WGS sequence"/>
</dbReference>
<protein>
    <submittedName>
        <fullName evidence="1">Uncharacterized protein</fullName>
    </submittedName>
</protein>
<dbReference type="EMBL" id="QSAT01000034">
    <property type="protein sequence ID" value="RGW73174.1"/>
    <property type="molecule type" value="Genomic_DNA"/>
</dbReference>
<gene>
    <name evidence="1" type="ORF">DWV56_09640</name>
</gene>